<feature type="region of interest" description="Disordered" evidence="7">
    <location>
        <begin position="441"/>
        <end position="526"/>
    </location>
</feature>
<dbReference type="SUPFAM" id="SSF103473">
    <property type="entry name" value="MFS general substrate transporter"/>
    <property type="match status" value="1"/>
</dbReference>
<name>A0A9W2VJY4_PANPR</name>
<evidence type="ECO:0000313" key="10">
    <source>
        <dbReference type="RefSeq" id="XP_053758927.1"/>
    </source>
</evidence>
<dbReference type="GO" id="GO:0016324">
    <property type="term" value="C:apical plasma membrane"/>
    <property type="evidence" value="ECO:0007669"/>
    <property type="project" value="TreeGrafter"/>
</dbReference>
<dbReference type="RefSeq" id="XP_053758928.1">
    <property type="nucleotide sequence ID" value="XM_053902953.1"/>
</dbReference>
<dbReference type="PANTHER" id="PTHR10686">
    <property type="entry name" value="FOLATE TRANSPORTER"/>
    <property type="match status" value="1"/>
</dbReference>
<keyword evidence="3" id="KW-0813">Transport</keyword>
<evidence type="ECO:0000256" key="8">
    <source>
        <dbReference type="SAM" id="Phobius"/>
    </source>
</evidence>
<dbReference type="GO" id="GO:0016323">
    <property type="term" value="C:basolateral plasma membrane"/>
    <property type="evidence" value="ECO:0007669"/>
    <property type="project" value="TreeGrafter"/>
</dbReference>
<evidence type="ECO:0000313" key="11">
    <source>
        <dbReference type="RefSeq" id="XP_053758928.1"/>
    </source>
</evidence>
<comment type="similarity">
    <text evidence="2">Belongs to the reduced folate carrier (RFC) transporter (TC 2.A.48) family.</text>
</comment>
<feature type="region of interest" description="Disordered" evidence="7">
    <location>
        <begin position="219"/>
        <end position="245"/>
    </location>
</feature>
<evidence type="ECO:0000313" key="13">
    <source>
        <dbReference type="RefSeq" id="XP_053758930.1"/>
    </source>
</evidence>
<feature type="compositionally biased region" description="Low complexity" evidence="7">
    <location>
        <begin position="470"/>
        <end position="486"/>
    </location>
</feature>
<reference evidence="10 11" key="1">
    <citation type="submission" date="2025-04" db="UniProtKB">
        <authorList>
            <consortium name="RefSeq"/>
        </authorList>
    </citation>
    <scope>IDENTIFICATION</scope>
    <source>
        <tissue evidence="10 11">Whole blood</tissue>
    </source>
</reference>
<evidence type="ECO:0000256" key="5">
    <source>
        <dbReference type="ARBA" id="ARBA00022989"/>
    </source>
</evidence>
<dbReference type="Pfam" id="PF01770">
    <property type="entry name" value="Folate_carrier"/>
    <property type="match status" value="1"/>
</dbReference>
<evidence type="ECO:0000256" key="4">
    <source>
        <dbReference type="ARBA" id="ARBA00022692"/>
    </source>
</evidence>
<keyword evidence="5 8" id="KW-1133">Transmembrane helix</keyword>
<proteinExistence type="inferred from homology"/>
<feature type="transmembrane region" description="Helical" evidence="8">
    <location>
        <begin position="276"/>
        <end position="296"/>
    </location>
</feature>
<feature type="transmembrane region" description="Helical" evidence="8">
    <location>
        <begin position="308"/>
        <end position="330"/>
    </location>
</feature>
<dbReference type="RefSeq" id="XP_053758930.1">
    <property type="nucleotide sequence ID" value="XM_053902955.1"/>
</dbReference>
<feature type="transmembrane region" description="Helical" evidence="8">
    <location>
        <begin position="68"/>
        <end position="87"/>
    </location>
</feature>
<evidence type="ECO:0000256" key="3">
    <source>
        <dbReference type="ARBA" id="ARBA00022448"/>
    </source>
</evidence>
<evidence type="ECO:0000256" key="1">
    <source>
        <dbReference type="ARBA" id="ARBA00004141"/>
    </source>
</evidence>
<protein>
    <submittedName>
        <fullName evidence="10 11">Reduced folate transporter isoform X1</fullName>
    </submittedName>
</protein>
<feature type="compositionally biased region" description="Pro residues" evidence="7">
    <location>
        <begin position="447"/>
        <end position="462"/>
    </location>
</feature>
<dbReference type="PANTHER" id="PTHR10686:SF12">
    <property type="entry name" value="REDUCED FOLATE TRANSPORTER"/>
    <property type="match status" value="1"/>
</dbReference>
<comment type="subcellular location">
    <subcellularLocation>
        <location evidence="1">Membrane</location>
        <topology evidence="1">Multi-pass membrane protein</topology>
    </subcellularLocation>
</comment>
<dbReference type="Gene3D" id="1.20.1250.20">
    <property type="entry name" value="MFS general substrate transporter like domains"/>
    <property type="match status" value="1"/>
</dbReference>
<dbReference type="InterPro" id="IPR036259">
    <property type="entry name" value="MFS_trans_sf"/>
</dbReference>
<evidence type="ECO:0000256" key="7">
    <source>
        <dbReference type="SAM" id="MobiDB-lite"/>
    </source>
</evidence>
<organism evidence="9 13">
    <name type="scientific">Panthera pardus</name>
    <name type="common">Leopard</name>
    <name type="synonym">Felis pardus</name>
    <dbReference type="NCBI Taxonomy" id="9691"/>
    <lineage>
        <taxon>Eukaryota</taxon>
        <taxon>Metazoa</taxon>
        <taxon>Chordata</taxon>
        <taxon>Craniata</taxon>
        <taxon>Vertebrata</taxon>
        <taxon>Euteleostomi</taxon>
        <taxon>Mammalia</taxon>
        <taxon>Eutheria</taxon>
        <taxon>Laurasiatheria</taxon>
        <taxon>Carnivora</taxon>
        <taxon>Feliformia</taxon>
        <taxon>Felidae</taxon>
        <taxon>Pantherinae</taxon>
        <taxon>Panthera</taxon>
    </lineage>
</organism>
<gene>
    <name evidence="10 11 12 13 14" type="primary">SLC19A1</name>
</gene>
<dbReference type="FunFam" id="1.20.1250.20:FF:000225">
    <property type="entry name" value="Solute carrier family 19 member 1"/>
    <property type="match status" value="1"/>
</dbReference>
<dbReference type="Proteomes" id="UP001165780">
    <property type="component" value="Unplaced"/>
</dbReference>
<evidence type="ECO:0000313" key="14">
    <source>
        <dbReference type="RefSeq" id="XP_053758931.1"/>
    </source>
</evidence>
<keyword evidence="4 8" id="KW-0812">Transmembrane</keyword>
<feature type="transmembrane region" description="Helical" evidence="8">
    <location>
        <begin position="159"/>
        <end position="178"/>
    </location>
</feature>
<dbReference type="GO" id="GO:0098838">
    <property type="term" value="P:folate transmembrane transport"/>
    <property type="evidence" value="ECO:0007669"/>
    <property type="project" value="TreeGrafter"/>
</dbReference>
<accession>A0A9W2VJY4</accession>
<keyword evidence="9" id="KW-1185">Reference proteome</keyword>
<dbReference type="GeneID" id="109258075"/>
<dbReference type="RefSeq" id="XP_053758931.1">
    <property type="nucleotide sequence ID" value="XM_053902956.1"/>
</dbReference>
<evidence type="ECO:0000313" key="12">
    <source>
        <dbReference type="RefSeq" id="XP_053758929.1"/>
    </source>
</evidence>
<keyword evidence="6 8" id="KW-0472">Membrane</keyword>
<evidence type="ECO:0000313" key="9">
    <source>
        <dbReference type="Proteomes" id="UP001165780"/>
    </source>
</evidence>
<evidence type="ECO:0000256" key="2">
    <source>
        <dbReference type="ARBA" id="ARBA00005773"/>
    </source>
</evidence>
<sequence length="575" mass="62690">MAPSGQVAEKQEPPELGRDPELKSWRCLVFYLCFYGFMAQMRPGESFITPYLLSTDKNFTQEQVTNEITPVLSYSYLAVLVPVFLLTDYLRYKPVLLLQGLSYISVWLLLLLGDSVLHMQFMELFYSLTMAARIAYSSYVFSLVCPARYQRMAGYSRTAVLLGVFTSSVLGQLLVTVGRVPFSTVNYISLGFLTFSLVLALFLKRPKRSLFFNRAAPARHGASPSELDRMNPAPSQPADAKPGRAPLGAWRDWTLVRMLRELGDHLRLPQLRLWSLWWVFNSAAYYLIVYYVHILWNVVNPTTDASSVYNGGADAASTLLGAITSFSAGFVKIRWALWAKLVIAGVTAVQAALVFFMYSTSSIWLCYVAFVLFRGAYQFLVPIATALCPGVRSQHILRHRPQDHRHPHRCRQAVSGPPGALAVPRLLHVLPSAVHCLPLGGHAGDPAAPPGRPPPAPGPVPAPGGEGRAGAKPAGQRPQWPEAGSPPAGPGGQRVDGRVGLSGTEPAPRGQSLTQPGLAGGQAPLAPEAARAACSTSWGLDVSEGMSLRSLPRTRVPARSTFQCSHCGARDWRGP</sequence>
<dbReference type="NCBIfam" id="TIGR00806">
    <property type="entry name" value="rfc"/>
    <property type="match status" value="1"/>
</dbReference>
<feature type="transmembrane region" description="Helical" evidence="8">
    <location>
        <begin position="94"/>
        <end position="112"/>
    </location>
</feature>
<feature type="transmembrane region" description="Helical" evidence="8">
    <location>
        <begin position="124"/>
        <end position="147"/>
    </location>
</feature>
<dbReference type="GO" id="GO:0005542">
    <property type="term" value="F:folic acid binding"/>
    <property type="evidence" value="ECO:0007669"/>
    <property type="project" value="TreeGrafter"/>
</dbReference>
<dbReference type="RefSeq" id="XP_053758927.1">
    <property type="nucleotide sequence ID" value="XM_053902952.1"/>
</dbReference>
<dbReference type="AlphaFoldDB" id="A0A9W2VJY4"/>
<feature type="transmembrane region" description="Helical" evidence="8">
    <location>
        <begin position="184"/>
        <end position="203"/>
    </location>
</feature>
<dbReference type="CTD" id="6573"/>
<dbReference type="GO" id="GO:0008518">
    <property type="term" value="F:folate:monoatomic anion antiporter activity"/>
    <property type="evidence" value="ECO:0007669"/>
    <property type="project" value="TreeGrafter"/>
</dbReference>
<dbReference type="RefSeq" id="XP_053758929.1">
    <property type="nucleotide sequence ID" value="XM_053902954.1"/>
</dbReference>
<dbReference type="InterPro" id="IPR002666">
    <property type="entry name" value="Folate_carrier"/>
</dbReference>
<evidence type="ECO:0000256" key="6">
    <source>
        <dbReference type="ARBA" id="ARBA00023136"/>
    </source>
</evidence>